<proteinExistence type="predicted"/>
<gene>
    <name evidence="1" type="ORF">LCGC14_2787840</name>
</gene>
<reference evidence="1" key="1">
    <citation type="journal article" date="2015" name="Nature">
        <title>Complex archaea that bridge the gap between prokaryotes and eukaryotes.</title>
        <authorList>
            <person name="Spang A."/>
            <person name="Saw J.H."/>
            <person name="Jorgensen S.L."/>
            <person name="Zaremba-Niedzwiedzka K."/>
            <person name="Martijn J."/>
            <person name="Lind A.E."/>
            <person name="van Eijk R."/>
            <person name="Schleper C."/>
            <person name="Guy L."/>
            <person name="Ettema T.J."/>
        </authorList>
    </citation>
    <scope>NUCLEOTIDE SEQUENCE</scope>
</reference>
<protein>
    <submittedName>
        <fullName evidence="1">Uncharacterized protein</fullName>
    </submittedName>
</protein>
<dbReference type="AlphaFoldDB" id="A0A0F8YRD6"/>
<feature type="non-terminal residue" evidence="1">
    <location>
        <position position="1"/>
    </location>
</feature>
<evidence type="ECO:0000313" key="1">
    <source>
        <dbReference type="EMBL" id="KKK83993.1"/>
    </source>
</evidence>
<comment type="caution">
    <text evidence="1">The sequence shown here is derived from an EMBL/GenBank/DDBJ whole genome shotgun (WGS) entry which is preliminary data.</text>
</comment>
<accession>A0A0F8YRD6</accession>
<dbReference type="EMBL" id="LAZR01051976">
    <property type="protein sequence ID" value="KKK83993.1"/>
    <property type="molecule type" value="Genomic_DNA"/>
</dbReference>
<sequence length="63" mass="7523">YGASERSVAYTDDWFTHNMPEIHRVAKAQLKNVERWGSEYCELQNRPRRECGHCWQALLKEVE</sequence>
<name>A0A0F8YRD6_9ZZZZ</name>
<organism evidence="1">
    <name type="scientific">marine sediment metagenome</name>
    <dbReference type="NCBI Taxonomy" id="412755"/>
    <lineage>
        <taxon>unclassified sequences</taxon>
        <taxon>metagenomes</taxon>
        <taxon>ecological metagenomes</taxon>
    </lineage>
</organism>